<comment type="caution">
    <text evidence="4">The sequence shown here is derived from an EMBL/GenBank/DDBJ whole genome shotgun (WGS) entry which is preliminary data.</text>
</comment>
<feature type="modified residue" description="4-aspartylphosphate" evidence="2">
    <location>
        <position position="51"/>
    </location>
</feature>
<dbReference type="SMART" id="SM00448">
    <property type="entry name" value="REC"/>
    <property type="match status" value="1"/>
</dbReference>
<sequence>MKILLVDDDLFLCDMYATKFSEKGHEVEQAHNAESALAYLDSNEVDVVLLDMIMPGMTGVQLLTKMKEAQAVAQKTPPTFIILSNQSEESDKQAAAEAGAVGYIVKAELMPSGVVEEVEKLVKK</sequence>
<dbReference type="PANTHER" id="PTHR44591">
    <property type="entry name" value="STRESS RESPONSE REGULATOR PROTEIN 1"/>
    <property type="match status" value="1"/>
</dbReference>
<dbReference type="InterPro" id="IPR011006">
    <property type="entry name" value="CheY-like_superfamily"/>
</dbReference>
<accession>A0A2H0UDJ8</accession>
<evidence type="ECO:0000256" key="2">
    <source>
        <dbReference type="PROSITE-ProRule" id="PRU00169"/>
    </source>
</evidence>
<protein>
    <recommendedName>
        <fullName evidence="3">Response regulatory domain-containing protein</fullName>
    </recommendedName>
</protein>
<evidence type="ECO:0000256" key="1">
    <source>
        <dbReference type="ARBA" id="ARBA00022553"/>
    </source>
</evidence>
<dbReference type="Pfam" id="PF00072">
    <property type="entry name" value="Response_reg"/>
    <property type="match status" value="1"/>
</dbReference>
<dbReference type="InterPro" id="IPR050595">
    <property type="entry name" value="Bact_response_regulator"/>
</dbReference>
<dbReference type="SUPFAM" id="SSF52172">
    <property type="entry name" value="CheY-like"/>
    <property type="match status" value="1"/>
</dbReference>
<organism evidence="4 5">
    <name type="scientific">Candidatus Kaiserbacteria bacterium CG10_big_fil_rev_8_21_14_0_10_47_16</name>
    <dbReference type="NCBI Taxonomy" id="1974608"/>
    <lineage>
        <taxon>Bacteria</taxon>
        <taxon>Candidatus Kaiseribacteriota</taxon>
    </lineage>
</organism>
<feature type="domain" description="Response regulatory" evidence="3">
    <location>
        <begin position="2"/>
        <end position="121"/>
    </location>
</feature>
<dbReference type="CDD" id="cd00156">
    <property type="entry name" value="REC"/>
    <property type="match status" value="1"/>
</dbReference>
<reference evidence="5" key="1">
    <citation type="submission" date="2017-09" db="EMBL/GenBank/DDBJ databases">
        <title>Depth-based differentiation of microbial function through sediment-hosted aquifers and enrichment of novel symbionts in the deep terrestrial subsurface.</title>
        <authorList>
            <person name="Probst A.J."/>
            <person name="Ladd B."/>
            <person name="Jarett J.K."/>
            <person name="Geller-Mcgrath D.E."/>
            <person name="Sieber C.M.K."/>
            <person name="Emerson J.B."/>
            <person name="Anantharaman K."/>
            <person name="Thomas B.C."/>
            <person name="Malmstrom R."/>
            <person name="Stieglmeier M."/>
            <person name="Klingl A."/>
            <person name="Woyke T."/>
            <person name="Ryan C.M."/>
            <person name="Banfield J.F."/>
        </authorList>
    </citation>
    <scope>NUCLEOTIDE SEQUENCE [LARGE SCALE GENOMIC DNA]</scope>
</reference>
<proteinExistence type="predicted"/>
<dbReference type="GO" id="GO:0000160">
    <property type="term" value="P:phosphorelay signal transduction system"/>
    <property type="evidence" value="ECO:0007669"/>
    <property type="project" value="InterPro"/>
</dbReference>
<dbReference type="Proteomes" id="UP000229344">
    <property type="component" value="Unassembled WGS sequence"/>
</dbReference>
<evidence type="ECO:0000313" key="4">
    <source>
        <dbReference type="EMBL" id="PIR84472.1"/>
    </source>
</evidence>
<evidence type="ECO:0000313" key="5">
    <source>
        <dbReference type="Proteomes" id="UP000229344"/>
    </source>
</evidence>
<evidence type="ECO:0000259" key="3">
    <source>
        <dbReference type="PROSITE" id="PS50110"/>
    </source>
</evidence>
<keyword evidence="1 2" id="KW-0597">Phosphoprotein</keyword>
<dbReference type="Gene3D" id="3.40.50.2300">
    <property type="match status" value="1"/>
</dbReference>
<dbReference type="AlphaFoldDB" id="A0A2H0UDJ8"/>
<dbReference type="PANTHER" id="PTHR44591:SF3">
    <property type="entry name" value="RESPONSE REGULATORY DOMAIN-CONTAINING PROTEIN"/>
    <property type="match status" value="1"/>
</dbReference>
<dbReference type="EMBL" id="PFBI01000006">
    <property type="protein sequence ID" value="PIR84472.1"/>
    <property type="molecule type" value="Genomic_DNA"/>
</dbReference>
<name>A0A2H0UDJ8_9BACT</name>
<gene>
    <name evidence="4" type="ORF">COU16_02740</name>
</gene>
<dbReference type="InterPro" id="IPR001789">
    <property type="entry name" value="Sig_transdc_resp-reg_receiver"/>
</dbReference>
<dbReference type="PROSITE" id="PS50110">
    <property type="entry name" value="RESPONSE_REGULATORY"/>
    <property type="match status" value="1"/>
</dbReference>